<gene>
    <name evidence="2" type="ORF">T552_04175</name>
</gene>
<reference evidence="3" key="1">
    <citation type="journal article" date="2016" name="Nat. Commun.">
        <title>Genome analysis of three Pneumocystis species reveals adaptation mechanisms to life exclusively in mammalian hosts.</title>
        <authorList>
            <person name="Ma L."/>
            <person name="Chen Z."/>
            <person name="Huang D.W."/>
            <person name="Kutty G."/>
            <person name="Ishihara M."/>
            <person name="Wang H."/>
            <person name="Abouelleil A."/>
            <person name="Bishop L."/>
            <person name="Davey E."/>
            <person name="Deng R."/>
            <person name="Deng X."/>
            <person name="Fan L."/>
            <person name="Fantoni G."/>
            <person name="Fitzgerald M."/>
            <person name="Gogineni E."/>
            <person name="Goldberg J.M."/>
            <person name="Handley G."/>
            <person name="Hu X."/>
            <person name="Huber C."/>
            <person name="Jiao X."/>
            <person name="Jones K."/>
            <person name="Levin J.Z."/>
            <person name="Liu Y."/>
            <person name="Macdonald P."/>
            <person name="Melnikov A."/>
            <person name="Raley C."/>
            <person name="Sassi M."/>
            <person name="Sherman B.T."/>
            <person name="Song X."/>
            <person name="Sykes S."/>
            <person name="Tran B."/>
            <person name="Walsh L."/>
            <person name="Xia Y."/>
            <person name="Yang J."/>
            <person name="Young S."/>
            <person name="Zeng Q."/>
            <person name="Zheng X."/>
            <person name="Stephens R."/>
            <person name="Nusbaum C."/>
            <person name="Birren B.W."/>
            <person name="Azadi P."/>
            <person name="Lempicki R.A."/>
            <person name="Cuomo C.A."/>
            <person name="Kovacs J.A."/>
        </authorList>
    </citation>
    <scope>NUCLEOTIDE SEQUENCE [LARGE SCALE GENOMIC DNA]</scope>
    <source>
        <strain evidence="3">B80</strain>
    </source>
</reference>
<evidence type="ECO:0000256" key="1">
    <source>
        <dbReference type="SAM" id="Phobius"/>
    </source>
</evidence>
<dbReference type="RefSeq" id="XP_018225059.1">
    <property type="nucleotide sequence ID" value="XM_018372226.1"/>
</dbReference>
<keyword evidence="1" id="KW-1133">Transmembrane helix</keyword>
<keyword evidence="1" id="KW-0812">Transmembrane</keyword>
<keyword evidence="3" id="KW-1185">Reference proteome</keyword>
<sequence>MNIYRRSEDFFYIFLINIYFYRLFLTSFHRIAIANSFDEYRFSVKSTMKDYNWRRWVKSRISFFSGEKRDLELDEMIVFSALKAGVKRINSYK</sequence>
<evidence type="ECO:0000313" key="2">
    <source>
        <dbReference type="EMBL" id="KTW26724.1"/>
    </source>
</evidence>
<dbReference type="VEuPathDB" id="FungiDB:T552_04175"/>
<organism evidence="2 3">
    <name type="scientific">Pneumocystis carinii (strain B80)</name>
    <name type="common">Rat pneumocystis pneumonia agent</name>
    <name type="synonym">Pneumocystis carinii f. sp. carinii</name>
    <dbReference type="NCBI Taxonomy" id="1408658"/>
    <lineage>
        <taxon>Eukaryota</taxon>
        <taxon>Fungi</taxon>
        <taxon>Dikarya</taxon>
        <taxon>Ascomycota</taxon>
        <taxon>Taphrinomycotina</taxon>
        <taxon>Pneumocystomycetes</taxon>
        <taxon>Pneumocystaceae</taxon>
        <taxon>Pneumocystis</taxon>
    </lineage>
</organism>
<keyword evidence="1" id="KW-0472">Membrane</keyword>
<feature type="transmembrane region" description="Helical" evidence="1">
    <location>
        <begin position="12"/>
        <end position="33"/>
    </location>
</feature>
<dbReference type="Proteomes" id="UP000054454">
    <property type="component" value="Unassembled WGS sequence"/>
</dbReference>
<name>A0A0W4ZEB5_PNEC8</name>
<dbReference type="AlphaFoldDB" id="A0A0W4ZEB5"/>
<accession>A0A0W4ZEB5</accession>
<comment type="caution">
    <text evidence="2">The sequence shown here is derived from an EMBL/GenBank/DDBJ whole genome shotgun (WGS) entry which is preliminary data.</text>
</comment>
<protein>
    <submittedName>
        <fullName evidence="2">Uncharacterized protein</fullName>
    </submittedName>
</protein>
<dbReference type="EMBL" id="LFVZ01000012">
    <property type="protein sequence ID" value="KTW26724.1"/>
    <property type="molecule type" value="Genomic_DNA"/>
</dbReference>
<evidence type="ECO:0000313" key="3">
    <source>
        <dbReference type="Proteomes" id="UP000054454"/>
    </source>
</evidence>
<dbReference type="GeneID" id="28938429"/>
<proteinExistence type="predicted"/>